<dbReference type="PANTHER" id="PTHR12756">
    <property type="entry name" value="CYTOSOLIC CARBOXYPEPTIDASE"/>
    <property type="match status" value="1"/>
</dbReference>
<feature type="region of interest" description="Disordered" evidence="4">
    <location>
        <begin position="1"/>
        <end position="47"/>
    </location>
</feature>
<dbReference type="OrthoDB" id="10253041at2759"/>
<evidence type="ECO:0000256" key="2">
    <source>
        <dbReference type="ARBA" id="ARBA00005988"/>
    </source>
</evidence>
<name>A0A9W2ZA64_BIOGL</name>
<reference evidence="7" key="1">
    <citation type="submission" date="2025-08" db="UniProtKB">
        <authorList>
            <consortium name="RefSeq"/>
        </authorList>
    </citation>
    <scope>IDENTIFICATION</scope>
</reference>
<feature type="region of interest" description="Disordered" evidence="4">
    <location>
        <begin position="864"/>
        <end position="919"/>
    </location>
</feature>
<evidence type="ECO:0000259" key="5">
    <source>
        <dbReference type="PROSITE" id="PS52035"/>
    </source>
</evidence>
<dbReference type="Proteomes" id="UP001165740">
    <property type="component" value="Chromosome 17"/>
</dbReference>
<dbReference type="RefSeq" id="XP_055871909.1">
    <property type="nucleotide sequence ID" value="XM_056015934.1"/>
</dbReference>
<evidence type="ECO:0000313" key="6">
    <source>
        <dbReference type="Proteomes" id="UP001165740"/>
    </source>
</evidence>
<dbReference type="GeneID" id="106075944"/>
<dbReference type="GO" id="GO:0004181">
    <property type="term" value="F:metallocarboxypeptidase activity"/>
    <property type="evidence" value="ECO:0007669"/>
    <property type="project" value="InterPro"/>
</dbReference>
<evidence type="ECO:0000256" key="3">
    <source>
        <dbReference type="PROSITE-ProRule" id="PRU01379"/>
    </source>
</evidence>
<gene>
    <name evidence="7" type="primary">LOC106075944</name>
</gene>
<dbReference type="Gene3D" id="3.40.630.10">
    <property type="entry name" value="Zn peptidases"/>
    <property type="match status" value="1"/>
</dbReference>
<feature type="region of interest" description="Disordered" evidence="4">
    <location>
        <begin position="1061"/>
        <end position="1103"/>
    </location>
</feature>
<protein>
    <submittedName>
        <fullName evidence="7">Uncharacterized protein LOC106075944 isoform X1</fullName>
    </submittedName>
</protein>
<evidence type="ECO:0000313" key="7">
    <source>
        <dbReference type="RefSeq" id="XP_055871909.1"/>
    </source>
</evidence>
<feature type="compositionally biased region" description="Basic and acidic residues" evidence="4">
    <location>
        <begin position="900"/>
        <end position="919"/>
    </location>
</feature>
<evidence type="ECO:0000256" key="4">
    <source>
        <dbReference type="SAM" id="MobiDB-lite"/>
    </source>
</evidence>
<accession>A0A9W2ZA64</accession>
<feature type="domain" description="Peptidase M14" evidence="5">
    <location>
        <begin position="464"/>
        <end position="740"/>
    </location>
</feature>
<comment type="similarity">
    <text evidence="2 3">Belongs to the peptidase M14 family.</text>
</comment>
<keyword evidence="6" id="KW-1185">Reference proteome</keyword>
<dbReference type="SUPFAM" id="SSF53187">
    <property type="entry name" value="Zn-dependent exopeptidases"/>
    <property type="match status" value="1"/>
</dbReference>
<proteinExistence type="inferred from homology"/>
<comment type="cofactor">
    <cofactor evidence="1">
        <name>Zn(2+)</name>
        <dbReference type="ChEBI" id="CHEBI:29105"/>
    </cofactor>
</comment>
<dbReference type="Pfam" id="PF18027">
    <property type="entry name" value="Pepdidase_M14_N"/>
    <property type="match status" value="1"/>
</dbReference>
<feature type="region of interest" description="Disordered" evidence="4">
    <location>
        <begin position="938"/>
        <end position="961"/>
    </location>
</feature>
<dbReference type="OMA" id="YSERDAH"/>
<dbReference type="PROSITE" id="PS52035">
    <property type="entry name" value="PEPTIDASE_M14"/>
    <property type="match status" value="1"/>
</dbReference>
<sequence>MDLQGAETVMSLRKPFNPGSLGRIEEDEKSGRFSGSGRKTVDHEEEELTLEEKLRKMAELRGMRMLEDEPRWREAVRQKMESELSRRVREALETPPLERMQRRSHLARQQKDISDLNAHLILDLTEKERDYLRTKQWKALQLKKQPGTENSQRTQQMELLFKDQLARSNHDEYPGVMGLDSLSEGIKDIRDVYSVSVNRFKVMKPKARHFYTKEGMRKALKSGRVPTGTQFLDEAGTYMDKYGIVRGNDGPYWPVECMPLFPTPRFRWWTDLEPEPLSDQIPANNKTVESQNTVFRGKWRGTQVAFDSERSVRDAQQLPVPEGCCPTLGFESRFECGNLRQARRVGQYEYELVLKTDLYTQRHTQWYYFRVTNVVPGVAYKFMIVNLLKRDSLYNHGMRPLVYSEKDAQEKHKGWSRTGHHISYSRNVMNHHSPLLQRGITYYMLEWQMEFPNADDTYYLAHCYPYSFTDLKEDLEVLLNNEERSQVTKREVLCESRAGNSCFLLTVTNFNVEDAKKAVVITARVHPGESQASWMMKGLLEFITGPDPVARELRDKFIFKVVPMINPDGVIVGNYRCSLAARDLNRNYRHPWREKFPTVWHVKKMVEELSQTYEILLYCDLHGHSRKPNVFMYGNNTSAESDPSAHTMAKAFLAERLFPWLMSVRSPEKFHFKSCKFNIRKCKESTGRVVMWRQMRIYNSFTLEATFSGTVLDKSRGRHFNILDFMEMGKILAEAVMDYHKVQEDEAKQTKTIRELTKAVTEQILTARGLIDAGSSLTEENPNEVPPKTNEKWTEALLTYLNTPRSEVLNLEEDASGGQTSESSQPHNQVLYSKGDALQMLEQLTTGQNMDACLNVLAQLDVTSTMEESDSSDSDSESDPEMRAPESKSKRKKRKSKKNRDRDAARRQSSIWEKKSLDEQKNKSLSALPVLSAITKSSGNSTATVVAESSDSGSNRQAVAASDKLTKARSVSGFVSKYEGRHNNGLPCFTEERSMERAAKKIAESRQRYEAKRNKDLSVYYVDEDGMHQVFEDGLNLNLGDLGYFRPTSSAGLNARVGYTHADNLPESNPQSLQPSSNFSEPRQNGFNYENSSTDSSESLEESINTTALGASNKNQFSSLPMSAKRNPYQHLEPLEAKSLMDASPIAKLSYLSHGLRPGLGNKATSSATSTTPVPPAPLGLAPLPYHHRLSAPESLSSALSTMQIPVGSTRSRYGEQKMSSVGVLRQIKESANEDIDAENCPRELGEQISTFNNDACNIAVAKDTSLSVNNHFKSRNIEQMVNHLSQNLYVSPVVKGTYLDRSSQNKLDLPLPMTRPLMTPGIPPDSRSIISVSKSRREEKRFLVE</sequence>
<feature type="compositionally biased region" description="Basic residues" evidence="4">
    <location>
        <begin position="889"/>
        <end position="899"/>
    </location>
</feature>
<dbReference type="GO" id="GO:0006508">
    <property type="term" value="P:proteolysis"/>
    <property type="evidence" value="ECO:0007669"/>
    <property type="project" value="InterPro"/>
</dbReference>
<evidence type="ECO:0000256" key="1">
    <source>
        <dbReference type="ARBA" id="ARBA00001947"/>
    </source>
</evidence>
<organism evidence="6 7">
    <name type="scientific">Biomphalaria glabrata</name>
    <name type="common">Bloodfluke planorb</name>
    <name type="synonym">Freshwater snail</name>
    <dbReference type="NCBI Taxonomy" id="6526"/>
    <lineage>
        <taxon>Eukaryota</taxon>
        <taxon>Metazoa</taxon>
        <taxon>Spiralia</taxon>
        <taxon>Lophotrochozoa</taxon>
        <taxon>Mollusca</taxon>
        <taxon>Gastropoda</taxon>
        <taxon>Heterobranchia</taxon>
        <taxon>Euthyneura</taxon>
        <taxon>Panpulmonata</taxon>
        <taxon>Hygrophila</taxon>
        <taxon>Lymnaeoidea</taxon>
        <taxon>Planorbidae</taxon>
        <taxon>Biomphalaria</taxon>
    </lineage>
</organism>
<feature type="compositionally biased region" description="Polar residues" evidence="4">
    <location>
        <begin position="1066"/>
        <end position="1089"/>
    </location>
</feature>
<feature type="active site" description="Proton donor/acceptor" evidence="3">
    <location>
        <position position="704"/>
    </location>
</feature>
<dbReference type="GO" id="GO:0008270">
    <property type="term" value="F:zinc ion binding"/>
    <property type="evidence" value="ECO:0007669"/>
    <property type="project" value="InterPro"/>
</dbReference>
<dbReference type="Gene3D" id="2.60.40.3120">
    <property type="match status" value="1"/>
</dbReference>
<feature type="compositionally biased region" description="Polar residues" evidence="4">
    <location>
        <begin position="938"/>
        <end position="957"/>
    </location>
</feature>
<feature type="compositionally biased region" description="Acidic residues" evidence="4">
    <location>
        <begin position="867"/>
        <end position="879"/>
    </location>
</feature>
<dbReference type="InterPro" id="IPR050821">
    <property type="entry name" value="Cytosolic_carboxypeptidase"/>
</dbReference>
<dbReference type="PANTHER" id="PTHR12756:SF4">
    <property type="entry name" value="PEPTIDASE M14 CARBOXYPEPTIDASE A DOMAIN-CONTAINING PROTEIN"/>
    <property type="match status" value="1"/>
</dbReference>
<dbReference type="Pfam" id="PF00246">
    <property type="entry name" value="Peptidase_M14"/>
    <property type="match status" value="1"/>
</dbReference>
<dbReference type="InterPro" id="IPR000834">
    <property type="entry name" value="Peptidase_M14"/>
</dbReference>
<dbReference type="InterPro" id="IPR040626">
    <property type="entry name" value="Pepdidase_M14_N"/>
</dbReference>